<protein>
    <submittedName>
        <fullName evidence="2">Uncharacterized protein</fullName>
    </submittedName>
</protein>
<organism evidence="1 2">
    <name type="scientific">Heterorhabditis bacteriophora</name>
    <name type="common">Entomopathogenic nematode worm</name>
    <dbReference type="NCBI Taxonomy" id="37862"/>
    <lineage>
        <taxon>Eukaryota</taxon>
        <taxon>Metazoa</taxon>
        <taxon>Ecdysozoa</taxon>
        <taxon>Nematoda</taxon>
        <taxon>Chromadorea</taxon>
        <taxon>Rhabditida</taxon>
        <taxon>Rhabditina</taxon>
        <taxon>Rhabditomorpha</taxon>
        <taxon>Strongyloidea</taxon>
        <taxon>Heterorhabditidae</taxon>
        <taxon>Heterorhabditis</taxon>
    </lineage>
</organism>
<accession>A0A1I7WKB1</accession>
<reference evidence="2" key="1">
    <citation type="submission" date="2016-11" db="UniProtKB">
        <authorList>
            <consortium name="WormBaseParasite"/>
        </authorList>
    </citation>
    <scope>IDENTIFICATION</scope>
</reference>
<dbReference type="AlphaFoldDB" id="A0A1I7WKB1"/>
<dbReference type="Proteomes" id="UP000095283">
    <property type="component" value="Unplaced"/>
</dbReference>
<evidence type="ECO:0000313" key="1">
    <source>
        <dbReference type="Proteomes" id="UP000095283"/>
    </source>
</evidence>
<dbReference type="WBParaSite" id="Hba_05473">
    <property type="protein sequence ID" value="Hba_05473"/>
    <property type="gene ID" value="Hba_05473"/>
</dbReference>
<proteinExistence type="predicted"/>
<sequence length="47" mass="5319">MKSPYLNDIQQVIPVSVIEYKILTVQLSIHYTNAVGHLLPSTSSTRY</sequence>
<name>A0A1I7WKB1_HETBA</name>
<keyword evidence="1" id="KW-1185">Reference proteome</keyword>
<evidence type="ECO:0000313" key="2">
    <source>
        <dbReference type="WBParaSite" id="Hba_05473"/>
    </source>
</evidence>